<dbReference type="InterPro" id="IPR011333">
    <property type="entry name" value="SKP1/BTB/POZ_sf"/>
</dbReference>
<evidence type="ECO:0000259" key="1">
    <source>
        <dbReference type="PROSITE" id="PS50097"/>
    </source>
</evidence>
<feature type="domain" description="BTB" evidence="1">
    <location>
        <begin position="619"/>
        <end position="684"/>
    </location>
</feature>
<gene>
    <name evidence="2" type="ORF">A7U60_g4324</name>
</gene>
<accession>A0A9Q5HYV5</accession>
<dbReference type="PROSITE" id="PS50097">
    <property type="entry name" value="BTB"/>
    <property type="match status" value="1"/>
</dbReference>
<evidence type="ECO:0000313" key="2">
    <source>
        <dbReference type="EMBL" id="OCB88509.1"/>
    </source>
</evidence>
<dbReference type="SUPFAM" id="SSF54695">
    <property type="entry name" value="POZ domain"/>
    <property type="match status" value="2"/>
</dbReference>
<reference evidence="2" key="1">
    <citation type="submission" date="2016-06" db="EMBL/GenBank/DDBJ databases">
        <title>Draft Genome sequence of the fungus Inonotus baumii.</title>
        <authorList>
            <person name="Zhu H."/>
            <person name="Lin W."/>
        </authorList>
    </citation>
    <scope>NUCLEOTIDE SEQUENCE</scope>
    <source>
        <strain evidence="2">821</strain>
    </source>
</reference>
<dbReference type="PANTHER" id="PTHR46672">
    <property type="entry name" value="OS08G0495500 PROTEIN-RELATED"/>
    <property type="match status" value="1"/>
</dbReference>
<dbReference type="InterPro" id="IPR044714">
    <property type="entry name" value="AtSIBP1-like"/>
</dbReference>
<proteinExistence type="predicted"/>
<dbReference type="Pfam" id="PF00651">
    <property type="entry name" value="BTB"/>
    <property type="match status" value="2"/>
</dbReference>
<dbReference type="AlphaFoldDB" id="A0A9Q5HYV5"/>
<dbReference type="Proteomes" id="UP000757232">
    <property type="component" value="Unassembled WGS sequence"/>
</dbReference>
<name>A0A9Q5HYV5_SANBA</name>
<keyword evidence="3" id="KW-1185">Reference proteome</keyword>
<dbReference type="PANTHER" id="PTHR46672:SF1">
    <property type="entry name" value="OS08G0103600 PROTEIN"/>
    <property type="match status" value="1"/>
</dbReference>
<dbReference type="SMART" id="SM00225">
    <property type="entry name" value="BTB"/>
    <property type="match status" value="2"/>
</dbReference>
<dbReference type="Gene3D" id="3.30.710.10">
    <property type="entry name" value="Potassium Channel Kv1.1, Chain A"/>
    <property type="match status" value="2"/>
</dbReference>
<comment type="caution">
    <text evidence="2">The sequence shown here is derived from an EMBL/GenBank/DDBJ whole genome shotgun (WGS) entry which is preliminary data.</text>
</comment>
<dbReference type="EMBL" id="LNZH02000177">
    <property type="protein sequence ID" value="OCB88509.1"/>
    <property type="molecule type" value="Genomic_DNA"/>
</dbReference>
<dbReference type="InterPro" id="IPR000210">
    <property type="entry name" value="BTB/POZ_dom"/>
</dbReference>
<protein>
    <recommendedName>
        <fullName evidence="1">BTB domain-containing protein</fullName>
    </recommendedName>
</protein>
<organism evidence="2 3">
    <name type="scientific">Sanghuangporus baumii</name>
    <name type="common">Phellinus baumii</name>
    <dbReference type="NCBI Taxonomy" id="108892"/>
    <lineage>
        <taxon>Eukaryota</taxon>
        <taxon>Fungi</taxon>
        <taxon>Dikarya</taxon>
        <taxon>Basidiomycota</taxon>
        <taxon>Agaricomycotina</taxon>
        <taxon>Agaricomycetes</taxon>
        <taxon>Hymenochaetales</taxon>
        <taxon>Hymenochaetaceae</taxon>
        <taxon>Sanghuangporus</taxon>
    </lineage>
</organism>
<sequence>MANLGSANEGVTELPKYALAPFHDQRGGIILQSSDRVNFRVLKSILGLASPVFDNMFSFPQPPIKDEKPDEIAVVYLSESSDTLDTILRLCYPIAQPQLSQRDISLIVNVLQAARKYEMNVVVDSARDAFKVRTRSSESEAIKGYALACSLGWEIEPRIAATACLQWTALGSKPPQLAAMSGLDYYNLLDFHRRAAAAVKVLLWESKFYSAISPELIPSTRCQSCKGPDWIRQSKLALAGALEKTPLDLEKVSLSTVWYSLASACSDSNQALHLTPFYDSAILLRPPQLSRKDITLIGDVFRAALKYEIDVAVEPAREALGVRAESTAGEAIAAYVLACNLRLDEEARIAAAACLKWPAFKANRHQLALMSGLDVSNLLEFRRQATTAIMSLFEPHQHNVLRDVYAKIYRGWCHHRCLDGRSQFFSDFKYIVENVWWTEAKSAWGDTLEVAPLDTEKLSISTIIPALTNACIECKDKFLARWDRSRASIIRVVHEEVAKHLLQGHAPTAPCLKAIHTIDHKDRSSMHYTCSPPVKPLKARFLKTIFTPSSHQSFTFDLLPDLNRIMSPDPIVNGPSWSLVPNTPVNSVSPPLGSPLRSTSPLIVSPIEPASPPFDGTRFDVILQSVDHVNFHVLKSVLELASPFFADMFSLPQPPAEDENPGEIPVISLAETSTTLDALLRFCYPVKRPRLDQQDVLMIAEVLRAAVKYDIDAAIEATKEAFEKRVNVSGTEAIKGYAMACSMHRYEEARIAATASLRWPSLDIRIPQLALMTGLDHYDFLDFRKRADIAVKVLIRQDGFFRDTCPELLDPGCCYRYRKDQWQSESISGLVEALGEAPLDSKKVSLSTVSTALFQACSKCRDKMIVHWDDARSKIIRAICATVAKVELKQQHLTMLSNLIIRNLLDMRERTADETA</sequence>
<evidence type="ECO:0000313" key="3">
    <source>
        <dbReference type="Proteomes" id="UP000757232"/>
    </source>
</evidence>
<dbReference type="OrthoDB" id="3357985at2759"/>